<name>A0ACC1C6V3_9ROSI</name>
<organism evidence="1 2">
    <name type="scientific">Pistacia atlantica</name>
    <dbReference type="NCBI Taxonomy" id="434234"/>
    <lineage>
        <taxon>Eukaryota</taxon>
        <taxon>Viridiplantae</taxon>
        <taxon>Streptophyta</taxon>
        <taxon>Embryophyta</taxon>
        <taxon>Tracheophyta</taxon>
        <taxon>Spermatophyta</taxon>
        <taxon>Magnoliopsida</taxon>
        <taxon>eudicotyledons</taxon>
        <taxon>Gunneridae</taxon>
        <taxon>Pentapetalae</taxon>
        <taxon>rosids</taxon>
        <taxon>malvids</taxon>
        <taxon>Sapindales</taxon>
        <taxon>Anacardiaceae</taxon>
        <taxon>Pistacia</taxon>
    </lineage>
</organism>
<accession>A0ACC1C6V3</accession>
<protein>
    <submittedName>
        <fullName evidence="1">Uncharacterized protein</fullName>
    </submittedName>
</protein>
<gene>
    <name evidence="1" type="ORF">Patl1_03388</name>
</gene>
<evidence type="ECO:0000313" key="2">
    <source>
        <dbReference type="Proteomes" id="UP001164250"/>
    </source>
</evidence>
<proteinExistence type="predicted"/>
<sequence length="1049" mass="116923">MMDYNKHQTISTRRSLKRKLEQDFQEDKADRNFSILSSNDGIYKDLVKDICAHVDVLNSSFSSAEADRAAAKRAVNSLVELAKNEEIVNVIVANGAVPVLVRHLQAPPPLPLGDFSMPYEHEVEKGSAFALGLLAMKKIHCHEIDRIFCSILELFSNRLCARLLVTRSWAAFSNTIGCLLPPQPEHQQLMVDVGALSPLVALLKQHPNGTKSKALNGVIRRAADAITNLAHENADIKTRVRVEGGIRPLVELLEFIDAKVQRAAAGALRTLAFKNDENKKQIVECNALPTLILMLRSEDAALHYEAVGSHAYLCWGHWEPGSLIPKYKERSSSCWSFTTCHWITPILKDFGDRSSCSESKREAALLLGQFAAADSNCKSSDSQLQEMSAFALGRLAQDTHNQAGIAQDGGIVPLLKLLDSKNGSLQHNAAFALYGLADNEDNVADLIKFGVVQKLQDGEFIAQQTKDCIAKTMKRLEEKIQGRVLKHLLYMMRVADKAVQRRVALALAHFCAPDDCRNIFINNNGLELLLGLLECTTVKLKDDSSVALYKLATKAFSLSPVDSAPPSPTPQVYLGEQYVNNPTLSDVTFLVEGKRFYAHRICLLASSDAFRAMFDGGYREKLAKDVEIPNIRWDVFELMMRFIYTGSVDVNIDVAQDLLKAADQYLLDGLKRLCEFAIAQDISTENVPFMFEFSEAYNAVSLKQSCILFILEKFDKLRSKPWYDTSSSPAHSKKVLSLYPTYTTGDTQLLYTSVLKPIMIVGGQKWTRHGNSNSNGGFKSYDEEFDWVDLDADLCYWTKPLRPVQWYPGHIAKTEKELKEQLKLMDVVIEVRDARIPLSTSHPQMDSWLGNRKRILVLNREDMISTADRNAWATYYAMQGTKVIFSNGKLGMGTMKLSRLAKALAAGVNVKRKAKGLLPRPVRAGIVGYPNVGKSSLINRLLKRRMCPAAPRPGVTRELKWVRFGKDLEFLDSPGIIPMRISDQAAAIKLAICDDIGERSYDVTDVAVILVQMLARIPTVGSKALQNRYKIDVDGNCGKMYVSMTVVFT</sequence>
<dbReference type="EMBL" id="CM047897">
    <property type="protein sequence ID" value="KAJ0111444.1"/>
    <property type="molecule type" value="Genomic_DNA"/>
</dbReference>
<comment type="caution">
    <text evidence="1">The sequence shown here is derived from an EMBL/GenBank/DDBJ whole genome shotgun (WGS) entry which is preliminary data.</text>
</comment>
<keyword evidence="2" id="KW-1185">Reference proteome</keyword>
<dbReference type="Proteomes" id="UP001164250">
    <property type="component" value="Chromosome 1"/>
</dbReference>
<evidence type="ECO:0000313" key="1">
    <source>
        <dbReference type="EMBL" id="KAJ0111444.1"/>
    </source>
</evidence>
<reference evidence="2" key="1">
    <citation type="journal article" date="2023" name="G3 (Bethesda)">
        <title>Genome assembly and association tests identify interacting loci associated with vigor, precocity, and sex in interspecific pistachio rootstocks.</title>
        <authorList>
            <person name="Palmer W."/>
            <person name="Jacygrad E."/>
            <person name="Sagayaradj S."/>
            <person name="Cavanaugh K."/>
            <person name="Han R."/>
            <person name="Bertier L."/>
            <person name="Beede B."/>
            <person name="Kafkas S."/>
            <person name="Golino D."/>
            <person name="Preece J."/>
            <person name="Michelmore R."/>
        </authorList>
    </citation>
    <scope>NUCLEOTIDE SEQUENCE [LARGE SCALE GENOMIC DNA]</scope>
</reference>